<reference evidence="1 2" key="1">
    <citation type="submission" date="2021-06" db="EMBL/GenBank/DDBJ databases">
        <title>Caerostris extrusa draft genome.</title>
        <authorList>
            <person name="Kono N."/>
            <person name="Arakawa K."/>
        </authorList>
    </citation>
    <scope>NUCLEOTIDE SEQUENCE [LARGE SCALE GENOMIC DNA]</scope>
</reference>
<protein>
    <submittedName>
        <fullName evidence="1">Uncharacterized protein</fullName>
    </submittedName>
</protein>
<comment type="caution">
    <text evidence="1">The sequence shown here is derived from an EMBL/GenBank/DDBJ whole genome shotgun (WGS) entry which is preliminary data.</text>
</comment>
<sequence>MNPQQLVMRKMISKGKYVFPELAMRKVILKDKYESSAVGHEEDHFKRQICVSSSRPRESSIQKSHEYPEVGHEEDCFKNKYESSESAMKKFIPICGRKE</sequence>
<organism evidence="1 2">
    <name type="scientific">Caerostris extrusa</name>
    <name type="common">Bark spider</name>
    <name type="synonym">Caerostris bankana</name>
    <dbReference type="NCBI Taxonomy" id="172846"/>
    <lineage>
        <taxon>Eukaryota</taxon>
        <taxon>Metazoa</taxon>
        <taxon>Ecdysozoa</taxon>
        <taxon>Arthropoda</taxon>
        <taxon>Chelicerata</taxon>
        <taxon>Arachnida</taxon>
        <taxon>Araneae</taxon>
        <taxon>Araneomorphae</taxon>
        <taxon>Entelegynae</taxon>
        <taxon>Araneoidea</taxon>
        <taxon>Araneidae</taxon>
        <taxon>Caerostris</taxon>
    </lineage>
</organism>
<dbReference type="Proteomes" id="UP001054945">
    <property type="component" value="Unassembled WGS sequence"/>
</dbReference>
<evidence type="ECO:0000313" key="1">
    <source>
        <dbReference type="EMBL" id="GIY17111.1"/>
    </source>
</evidence>
<dbReference type="AlphaFoldDB" id="A0AAV4R9Y5"/>
<name>A0AAV4R9Y5_CAEEX</name>
<dbReference type="EMBL" id="BPLR01007467">
    <property type="protein sequence ID" value="GIY17111.1"/>
    <property type="molecule type" value="Genomic_DNA"/>
</dbReference>
<keyword evidence="2" id="KW-1185">Reference proteome</keyword>
<proteinExistence type="predicted"/>
<gene>
    <name evidence="1" type="ORF">CEXT_428571</name>
</gene>
<evidence type="ECO:0000313" key="2">
    <source>
        <dbReference type="Proteomes" id="UP001054945"/>
    </source>
</evidence>
<accession>A0AAV4R9Y5</accession>